<evidence type="ECO:0000313" key="2">
    <source>
        <dbReference type="Proteomes" id="UP000827092"/>
    </source>
</evidence>
<sequence>MKSNLSSIIKSNSMLFQSLLLPVRKMGFMALAKQLDSKREIAVSLTCLGSPFVYHLRLDPNEENKVAWDVIVDLLKRTVVF</sequence>
<evidence type="ECO:0000313" key="1">
    <source>
        <dbReference type="EMBL" id="KAG8200866.1"/>
    </source>
</evidence>
<keyword evidence="2" id="KW-1185">Reference proteome</keyword>
<organism evidence="1 2">
    <name type="scientific">Oedothorax gibbosus</name>
    <dbReference type="NCBI Taxonomy" id="931172"/>
    <lineage>
        <taxon>Eukaryota</taxon>
        <taxon>Metazoa</taxon>
        <taxon>Ecdysozoa</taxon>
        <taxon>Arthropoda</taxon>
        <taxon>Chelicerata</taxon>
        <taxon>Arachnida</taxon>
        <taxon>Araneae</taxon>
        <taxon>Araneomorphae</taxon>
        <taxon>Entelegynae</taxon>
        <taxon>Araneoidea</taxon>
        <taxon>Linyphiidae</taxon>
        <taxon>Erigoninae</taxon>
        <taxon>Oedothorax</taxon>
    </lineage>
</organism>
<reference evidence="1 2" key="1">
    <citation type="journal article" date="2022" name="Nat. Ecol. Evol.">
        <title>A masculinizing supergene underlies an exaggerated male reproductive morph in a spider.</title>
        <authorList>
            <person name="Hendrickx F."/>
            <person name="De Corte Z."/>
            <person name="Sonet G."/>
            <person name="Van Belleghem S.M."/>
            <person name="Kostlbacher S."/>
            <person name="Vangestel C."/>
        </authorList>
    </citation>
    <scope>NUCLEOTIDE SEQUENCE [LARGE SCALE GENOMIC DNA]</scope>
    <source>
        <strain evidence="1">W744_W776</strain>
    </source>
</reference>
<gene>
    <name evidence="1" type="ORF">JTE90_015771</name>
</gene>
<dbReference type="Proteomes" id="UP000827092">
    <property type="component" value="Unassembled WGS sequence"/>
</dbReference>
<name>A0AAV6VYR7_9ARAC</name>
<proteinExistence type="predicted"/>
<dbReference type="AlphaFoldDB" id="A0AAV6VYR7"/>
<dbReference type="EMBL" id="JAFNEN010000012">
    <property type="protein sequence ID" value="KAG8200866.1"/>
    <property type="molecule type" value="Genomic_DNA"/>
</dbReference>
<accession>A0AAV6VYR7</accession>
<comment type="caution">
    <text evidence="1">The sequence shown here is derived from an EMBL/GenBank/DDBJ whole genome shotgun (WGS) entry which is preliminary data.</text>
</comment>
<protein>
    <submittedName>
        <fullName evidence="1">Uncharacterized protein</fullName>
    </submittedName>
</protein>